<dbReference type="InterPro" id="IPR029058">
    <property type="entry name" value="AB_hydrolase_fold"/>
</dbReference>
<evidence type="ECO:0000259" key="2">
    <source>
        <dbReference type="Pfam" id="PF09994"/>
    </source>
</evidence>
<name>A0A0C3CWM5_HEBCY</name>
<dbReference type="AlphaFoldDB" id="A0A0C3CWM5"/>
<evidence type="ECO:0000313" key="4">
    <source>
        <dbReference type="Proteomes" id="UP000053424"/>
    </source>
</evidence>
<evidence type="ECO:0000256" key="1">
    <source>
        <dbReference type="SAM" id="MobiDB-lite"/>
    </source>
</evidence>
<feature type="compositionally biased region" description="Low complexity" evidence="1">
    <location>
        <begin position="1"/>
        <end position="31"/>
    </location>
</feature>
<dbReference type="STRING" id="686832.A0A0C3CWM5"/>
<dbReference type="PANTHER" id="PTHR33840">
    <property type="match status" value="1"/>
</dbReference>
<reference evidence="3 4" key="1">
    <citation type="submission" date="2014-04" db="EMBL/GenBank/DDBJ databases">
        <authorList>
            <consortium name="DOE Joint Genome Institute"/>
            <person name="Kuo A."/>
            <person name="Gay G."/>
            <person name="Dore J."/>
            <person name="Kohler A."/>
            <person name="Nagy L.G."/>
            <person name="Floudas D."/>
            <person name="Copeland A."/>
            <person name="Barry K.W."/>
            <person name="Cichocki N."/>
            <person name="Veneault-Fourrey C."/>
            <person name="LaButti K."/>
            <person name="Lindquist E.A."/>
            <person name="Lipzen A."/>
            <person name="Lundell T."/>
            <person name="Morin E."/>
            <person name="Murat C."/>
            <person name="Sun H."/>
            <person name="Tunlid A."/>
            <person name="Henrissat B."/>
            <person name="Grigoriev I.V."/>
            <person name="Hibbett D.S."/>
            <person name="Martin F."/>
            <person name="Nordberg H.P."/>
            <person name="Cantor M.N."/>
            <person name="Hua S.X."/>
        </authorList>
    </citation>
    <scope>NUCLEOTIDE SEQUENCE [LARGE SCALE GENOMIC DNA]</scope>
    <source>
        <strain evidence="4">h7</strain>
    </source>
</reference>
<dbReference type="OrthoDB" id="3057168at2759"/>
<evidence type="ECO:0000313" key="3">
    <source>
        <dbReference type="EMBL" id="KIM48241.1"/>
    </source>
</evidence>
<keyword evidence="4" id="KW-1185">Reference proteome</keyword>
<sequence>MVPHSEPSSSPPSTSILFRTNSVSVPNSPSRSPRRLHTDPRGEHSNNELRLNVFKRIVVFCDGTWQDGISERRAHYTNVLRLARSVNHEDERYHPAIPQVVFYQSGIGTESNLYSEYVEGTTGNSLADKVEEAYAFIAHNYCPGDEIFLFGFSQGAYTVRMVAMFIGEIGVLDRRDMDNFASIFIGYQKVGACNDPEEKARLLAKLGPWRSADARGKQRADIDNDKFTIKCLGVWDTVGALGLPAEVTPLPKKAVQLFGFHDRLLGDHIEAAYQALALNEMRVDFNCTKFIQTEAGRRKNQTLKQCWFAGAHGDVGGGYKNHDLSDLTLVWMAAQVEHILFLDMEYLLRVFQPVAPWGTQRPHDSRAGIFLLSSKVERSLPTLPRDPETHETIHASVLMQKKLNSPLSKLLEEHPTLVEPLKPLEQSVKELWPYDPNSPRAKAYSVRLKAQEAGLVTISKTASWIRTLMRSVSQTSSSSERGSRSVLYESHTENISVVGNTSLMKTRSQKISRKDM</sequence>
<accession>A0A0C3CWM5</accession>
<dbReference type="Proteomes" id="UP000053424">
    <property type="component" value="Unassembled WGS sequence"/>
</dbReference>
<dbReference type="SUPFAM" id="SSF53474">
    <property type="entry name" value="alpha/beta-Hydrolases"/>
    <property type="match status" value="1"/>
</dbReference>
<feature type="region of interest" description="Disordered" evidence="1">
    <location>
        <begin position="1"/>
        <end position="45"/>
    </location>
</feature>
<dbReference type="PANTHER" id="PTHR33840:SF1">
    <property type="entry name" value="TLE1 PHOSPHOLIPASE DOMAIN-CONTAINING PROTEIN"/>
    <property type="match status" value="1"/>
</dbReference>
<feature type="compositionally biased region" description="Basic and acidic residues" evidence="1">
    <location>
        <begin position="36"/>
        <end position="45"/>
    </location>
</feature>
<proteinExistence type="predicted"/>
<gene>
    <name evidence="3" type="ORF">M413DRAFT_439966</name>
</gene>
<dbReference type="HOGENOM" id="CLU_005049_3_1_1"/>
<reference evidence="4" key="2">
    <citation type="submission" date="2015-01" db="EMBL/GenBank/DDBJ databases">
        <title>Evolutionary Origins and Diversification of the Mycorrhizal Mutualists.</title>
        <authorList>
            <consortium name="DOE Joint Genome Institute"/>
            <consortium name="Mycorrhizal Genomics Consortium"/>
            <person name="Kohler A."/>
            <person name="Kuo A."/>
            <person name="Nagy L.G."/>
            <person name="Floudas D."/>
            <person name="Copeland A."/>
            <person name="Barry K.W."/>
            <person name="Cichocki N."/>
            <person name="Veneault-Fourrey C."/>
            <person name="LaButti K."/>
            <person name="Lindquist E.A."/>
            <person name="Lipzen A."/>
            <person name="Lundell T."/>
            <person name="Morin E."/>
            <person name="Murat C."/>
            <person name="Riley R."/>
            <person name="Ohm R."/>
            <person name="Sun H."/>
            <person name="Tunlid A."/>
            <person name="Henrissat B."/>
            <person name="Grigoriev I.V."/>
            <person name="Hibbett D.S."/>
            <person name="Martin F."/>
        </authorList>
    </citation>
    <scope>NUCLEOTIDE SEQUENCE [LARGE SCALE GENOMIC DNA]</scope>
    <source>
        <strain evidence="4">h7</strain>
    </source>
</reference>
<dbReference type="EMBL" id="KN831769">
    <property type="protein sequence ID" value="KIM48241.1"/>
    <property type="molecule type" value="Genomic_DNA"/>
</dbReference>
<protein>
    <recommendedName>
        <fullName evidence="2">T6SS Phospholipase effector Tle1-like catalytic domain-containing protein</fullName>
    </recommendedName>
</protein>
<feature type="domain" description="T6SS Phospholipase effector Tle1-like catalytic" evidence="2">
    <location>
        <begin position="55"/>
        <end position="335"/>
    </location>
</feature>
<organism evidence="3 4">
    <name type="scientific">Hebeloma cylindrosporum</name>
    <dbReference type="NCBI Taxonomy" id="76867"/>
    <lineage>
        <taxon>Eukaryota</taxon>
        <taxon>Fungi</taxon>
        <taxon>Dikarya</taxon>
        <taxon>Basidiomycota</taxon>
        <taxon>Agaricomycotina</taxon>
        <taxon>Agaricomycetes</taxon>
        <taxon>Agaricomycetidae</taxon>
        <taxon>Agaricales</taxon>
        <taxon>Agaricineae</taxon>
        <taxon>Hymenogastraceae</taxon>
        <taxon>Hebeloma</taxon>
    </lineage>
</organism>
<dbReference type="InterPro" id="IPR018712">
    <property type="entry name" value="Tle1-like_cat"/>
</dbReference>
<dbReference type="Pfam" id="PF09994">
    <property type="entry name" value="T6SS_Tle1-like_cat"/>
    <property type="match status" value="1"/>
</dbReference>